<dbReference type="PROSITE" id="PS50297">
    <property type="entry name" value="ANK_REP_REGION"/>
    <property type="match status" value="1"/>
</dbReference>
<accession>A0AAD6MW58</accession>
<keyword evidence="5" id="KW-1185">Reference proteome</keyword>
<keyword evidence="2 3" id="KW-0040">ANK repeat</keyword>
<dbReference type="AlphaFoldDB" id="A0AAD6MW58"/>
<name>A0AAD6MW58_9EURO</name>
<dbReference type="SMART" id="SM00248">
    <property type="entry name" value="ANK"/>
    <property type="match status" value="4"/>
</dbReference>
<dbReference type="Proteomes" id="UP001215712">
    <property type="component" value="Unassembled WGS sequence"/>
</dbReference>
<sequence>MASISDLPLELLFFIAQFSDYEYDICALSQTNCRLYFLLSPEVYRRLRETPNPALEWAAMNGKEDCVRRLLEAGVPPDMNHTSGVKPILLASLYGHTDVVKSFIHNGVDPKQMTFLGQRYLELPPDTEKISYSHEHIGGACIEGHEQVVRLLIDHVVETQPSSDPDQTKQPLCLATRFENLSIMRILLDHGADPTIKDFEGFNALDYAAHLDLEFTSL</sequence>
<evidence type="ECO:0000313" key="5">
    <source>
        <dbReference type="Proteomes" id="UP001215712"/>
    </source>
</evidence>
<evidence type="ECO:0000313" key="4">
    <source>
        <dbReference type="EMBL" id="KAJ5727198.1"/>
    </source>
</evidence>
<gene>
    <name evidence="4" type="ORF">N7493_005018</name>
</gene>
<comment type="caution">
    <text evidence="4">The sequence shown here is derived from an EMBL/GenBank/DDBJ whole genome shotgun (WGS) entry which is preliminary data.</text>
</comment>
<evidence type="ECO:0008006" key="6">
    <source>
        <dbReference type="Google" id="ProtNLM"/>
    </source>
</evidence>
<organism evidence="4 5">
    <name type="scientific">Penicillium malachiteum</name>
    <dbReference type="NCBI Taxonomy" id="1324776"/>
    <lineage>
        <taxon>Eukaryota</taxon>
        <taxon>Fungi</taxon>
        <taxon>Dikarya</taxon>
        <taxon>Ascomycota</taxon>
        <taxon>Pezizomycotina</taxon>
        <taxon>Eurotiomycetes</taxon>
        <taxon>Eurotiomycetidae</taxon>
        <taxon>Eurotiales</taxon>
        <taxon>Aspergillaceae</taxon>
        <taxon>Penicillium</taxon>
    </lineage>
</organism>
<dbReference type="PROSITE" id="PS50088">
    <property type="entry name" value="ANK_REPEAT"/>
    <property type="match status" value="1"/>
</dbReference>
<dbReference type="EMBL" id="JAQJAN010000006">
    <property type="protein sequence ID" value="KAJ5727198.1"/>
    <property type="molecule type" value="Genomic_DNA"/>
</dbReference>
<dbReference type="Gene3D" id="1.25.40.20">
    <property type="entry name" value="Ankyrin repeat-containing domain"/>
    <property type="match status" value="1"/>
</dbReference>
<evidence type="ECO:0000256" key="1">
    <source>
        <dbReference type="ARBA" id="ARBA00022737"/>
    </source>
</evidence>
<dbReference type="Pfam" id="PF12796">
    <property type="entry name" value="Ank_2"/>
    <property type="match status" value="2"/>
</dbReference>
<protein>
    <recommendedName>
        <fullName evidence="6">F-box domain-containing protein</fullName>
    </recommendedName>
</protein>
<keyword evidence="1" id="KW-0677">Repeat</keyword>
<evidence type="ECO:0000256" key="3">
    <source>
        <dbReference type="PROSITE-ProRule" id="PRU00023"/>
    </source>
</evidence>
<reference evidence="4" key="2">
    <citation type="submission" date="2023-01" db="EMBL/GenBank/DDBJ databases">
        <authorList>
            <person name="Petersen C."/>
        </authorList>
    </citation>
    <scope>NUCLEOTIDE SEQUENCE</scope>
    <source>
        <strain evidence="4">IBT 17514</strain>
    </source>
</reference>
<dbReference type="PANTHER" id="PTHR24126">
    <property type="entry name" value="ANKYRIN REPEAT, PH AND SEC7 DOMAIN CONTAINING PROTEIN SECG-RELATED"/>
    <property type="match status" value="1"/>
</dbReference>
<reference evidence="4" key="1">
    <citation type="journal article" date="2023" name="IMA Fungus">
        <title>Comparative genomic study of the Penicillium genus elucidates a diverse pangenome and 15 lateral gene transfer events.</title>
        <authorList>
            <person name="Petersen C."/>
            <person name="Sorensen T."/>
            <person name="Nielsen M.R."/>
            <person name="Sondergaard T.E."/>
            <person name="Sorensen J.L."/>
            <person name="Fitzpatrick D.A."/>
            <person name="Frisvad J.C."/>
            <person name="Nielsen K.L."/>
        </authorList>
    </citation>
    <scope>NUCLEOTIDE SEQUENCE</scope>
    <source>
        <strain evidence="4">IBT 17514</strain>
    </source>
</reference>
<dbReference type="InterPro" id="IPR036770">
    <property type="entry name" value="Ankyrin_rpt-contain_sf"/>
</dbReference>
<feature type="repeat" description="ANK" evidence="3">
    <location>
        <begin position="167"/>
        <end position="199"/>
    </location>
</feature>
<dbReference type="InterPro" id="IPR002110">
    <property type="entry name" value="Ankyrin_rpt"/>
</dbReference>
<evidence type="ECO:0000256" key="2">
    <source>
        <dbReference type="ARBA" id="ARBA00023043"/>
    </source>
</evidence>
<dbReference type="CDD" id="cd09917">
    <property type="entry name" value="F-box_SF"/>
    <property type="match status" value="1"/>
</dbReference>
<dbReference type="SUPFAM" id="SSF48403">
    <property type="entry name" value="Ankyrin repeat"/>
    <property type="match status" value="1"/>
</dbReference>
<proteinExistence type="predicted"/>